<comment type="similarity">
    <text evidence="5">Belongs to the IspH family.</text>
</comment>
<comment type="catalytic activity">
    <reaction evidence="5">
        <text>dimethylallyl diphosphate + 2 oxidized [2Fe-2S]-[ferredoxin] + H2O = (2E)-4-hydroxy-3-methylbut-2-enyl diphosphate + 2 reduced [2Fe-2S]-[ferredoxin] + 2 H(+)</text>
        <dbReference type="Rhea" id="RHEA:24825"/>
        <dbReference type="Rhea" id="RHEA-COMP:10000"/>
        <dbReference type="Rhea" id="RHEA-COMP:10001"/>
        <dbReference type="ChEBI" id="CHEBI:15377"/>
        <dbReference type="ChEBI" id="CHEBI:15378"/>
        <dbReference type="ChEBI" id="CHEBI:33737"/>
        <dbReference type="ChEBI" id="CHEBI:33738"/>
        <dbReference type="ChEBI" id="CHEBI:57623"/>
        <dbReference type="ChEBI" id="CHEBI:128753"/>
        <dbReference type="EC" id="1.17.7.4"/>
    </reaction>
</comment>
<feature type="binding site" evidence="5">
    <location>
        <position position="162"/>
    </location>
    <ligand>
        <name>(2E)-4-hydroxy-3-methylbut-2-enyl diphosphate</name>
        <dbReference type="ChEBI" id="CHEBI:128753"/>
    </ligand>
</feature>
<feature type="binding site" evidence="5">
    <location>
        <position position="12"/>
    </location>
    <ligand>
        <name>[4Fe-4S] cluster</name>
        <dbReference type="ChEBI" id="CHEBI:49883"/>
    </ligand>
</feature>
<feature type="binding site" evidence="5">
    <location>
        <position position="190"/>
    </location>
    <ligand>
        <name>[4Fe-4S] cluster</name>
        <dbReference type="ChEBI" id="CHEBI:49883"/>
    </ligand>
</feature>
<feature type="binding site" evidence="5">
    <location>
        <position position="74"/>
    </location>
    <ligand>
        <name>dimethylallyl diphosphate</name>
        <dbReference type="ChEBI" id="CHEBI:57623"/>
    </ligand>
</feature>
<gene>
    <name evidence="5" type="primary">ispH</name>
    <name evidence="6" type="ORF">A3G31_01700</name>
</gene>
<proteinExistence type="inferred from homology"/>
<feature type="binding site" evidence="5">
    <location>
        <position position="261"/>
    </location>
    <ligand>
        <name>(2E)-4-hydroxy-3-methylbut-2-enyl diphosphate</name>
        <dbReference type="ChEBI" id="CHEBI:128753"/>
    </ligand>
</feature>
<keyword evidence="2 5" id="KW-0479">Metal-binding</keyword>
<feature type="binding site" evidence="5">
    <location>
        <position position="124"/>
    </location>
    <ligand>
        <name>dimethylallyl diphosphate</name>
        <dbReference type="ChEBI" id="CHEBI:57623"/>
    </ligand>
</feature>
<dbReference type="NCBIfam" id="NF002187">
    <property type="entry name" value="PRK01045.1-1"/>
    <property type="match status" value="1"/>
</dbReference>
<dbReference type="EC" id="1.17.7.4" evidence="5"/>
<comment type="catalytic activity">
    <reaction evidence="5">
        <text>isopentenyl diphosphate + 2 oxidized [2Fe-2S]-[ferredoxin] + H2O = (2E)-4-hydroxy-3-methylbut-2-enyl diphosphate + 2 reduced [2Fe-2S]-[ferredoxin] + 2 H(+)</text>
        <dbReference type="Rhea" id="RHEA:24488"/>
        <dbReference type="Rhea" id="RHEA-COMP:10000"/>
        <dbReference type="Rhea" id="RHEA-COMP:10001"/>
        <dbReference type="ChEBI" id="CHEBI:15377"/>
        <dbReference type="ChEBI" id="CHEBI:15378"/>
        <dbReference type="ChEBI" id="CHEBI:33737"/>
        <dbReference type="ChEBI" id="CHEBI:33738"/>
        <dbReference type="ChEBI" id="CHEBI:128753"/>
        <dbReference type="ChEBI" id="CHEBI:128769"/>
        <dbReference type="EC" id="1.17.7.4"/>
    </reaction>
</comment>
<evidence type="ECO:0000256" key="4">
    <source>
        <dbReference type="ARBA" id="ARBA00023014"/>
    </source>
</evidence>
<dbReference type="Gene3D" id="3.40.50.11270">
    <property type="match status" value="1"/>
</dbReference>
<dbReference type="GO" id="GO:0046872">
    <property type="term" value="F:metal ion binding"/>
    <property type="evidence" value="ECO:0007669"/>
    <property type="project" value="UniProtKB-KW"/>
</dbReference>
<keyword evidence="5" id="KW-0560">Oxidoreductase</keyword>
<dbReference type="PANTHER" id="PTHR30426:SF0">
    <property type="entry name" value="4-HYDROXY-3-METHYLBUT-2-ENYL DIPHOSPHATE REDUCTASE"/>
    <property type="match status" value="1"/>
</dbReference>
<dbReference type="UniPathway" id="UPA00059">
    <property type="reaction ID" value="UER00105"/>
</dbReference>
<dbReference type="CDD" id="cd13944">
    <property type="entry name" value="lytB_ispH"/>
    <property type="match status" value="1"/>
</dbReference>
<dbReference type="HAMAP" id="MF_00191">
    <property type="entry name" value="IspH"/>
    <property type="match status" value="1"/>
</dbReference>
<feature type="binding site" evidence="5">
    <location>
        <position position="124"/>
    </location>
    <ligand>
        <name>(2E)-4-hydroxy-3-methylbut-2-enyl diphosphate</name>
        <dbReference type="ChEBI" id="CHEBI:128753"/>
    </ligand>
</feature>
<sequence length="294" mass="33248">MPVIKAKYYGFCEGVKLAIEKTNEALRGNKKKIFVIGPLIHNPQVIEKLSKQGLITVEDINKIDKDGILIVRSHGLPEPKIKKAIEMGIQIIDSTCYKVKNLHKLSKQLVKDGYQLVLIGDHDHAEVKAIKESINDNVVVISSPDEVDKTKFKRKVGIVVQTTQSENNFYKIVNRVLKQVEELRVFNTICKASILRQNAAYELSKNVELMIVIGGKESANTKRLAGICKENTQTHHIETKEELKDSWFKGKKNIGITAGASTPDWIIEEVQKRVEEIMARRLLFHSSQSKFPHS</sequence>
<comment type="caution">
    <text evidence="5">Lacks conserved residue(s) required for the propagation of feature annotation.</text>
</comment>
<evidence type="ECO:0000256" key="5">
    <source>
        <dbReference type="HAMAP-Rule" id="MF_00191"/>
    </source>
</evidence>
<feature type="binding site" evidence="5">
    <location>
        <position position="220"/>
    </location>
    <ligand>
        <name>isopentenyl diphosphate</name>
        <dbReference type="ChEBI" id="CHEBI:128769"/>
    </ligand>
</feature>
<feature type="binding site" evidence="5">
    <location>
        <position position="124"/>
    </location>
    <ligand>
        <name>isopentenyl diphosphate</name>
        <dbReference type="ChEBI" id="CHEBI:128769"/>
    </ligand>
</feature>
<feature type="binding site" evidence="5">
    <location>
        <position position="220"/>
    </location>
    <ligand>
        <name>(2E)-4-hydroxy-3-methylbut-2-enyl diphosphate</name>
        <dbReference type="ChEBI" id="CHEBI:128753"/>
    </ligand>
</feature>
<name>A0A1F7SKR1_9BACT</name>
<comment type="pathway">
    <text evidence="5">Isoprenoid biosynthesis; isopentenyl diphosphate biosynthesis via DXP pathway; isopentenyl diphosphate from 1-deoxy-D-xylulose 5-phosphate: step 6/6.</text>
</comment>
<feature type="binding site" evidence="5">
    <location>
        <position position="218"/>
    </location>
    <ligand>
        <name>isopentenyl diphosphate</name>
        <dbReference type="ChEBI" id="CHEBI:128769"/>
    </ligand>
</feature>
<feature type="binding site" evidence="5">
    <location>
        <position position="41"/>
    </location>
    <ligand>
        <name>(2E)-4-hydroxy-3-methylbut-2-enyl diphosphate</name>
        <dbReference type="ChEBI" id="CHEBI:128753"/>
    </ligand>
</feature>
<evidence type="ECO:0000256" key="3">
    <source>
        <dbReference type="ARBA" id="ARBA00023004"/>
    </source>
</evidence>
<comment type="pathway">
    <text evidence="5">Isoprenoid biosynthesis; dimethylallyl diphosphate biosynthesis; dimethylallyl diphosphate from (2E)-4-hydroxy-3-methylbutenyl diphosphate: step 1/1.</text>
</comment>
<feature type="binding site" evidence="5">
    <location>
        <position position="261"/>
    </location>
    <ligand>
        <name>dimethylallyl diphosphate</name>
        <dbReference type="ChEBI" id="CHEBI:57623"/>
    </ligand>
</feature>
<feature type="binding site" evidence="5">
    <location>
        <position position="261"/>
    </location>
    <ligand>
        <name>isopentenyl diphosphate</name>
        <dbReference type="ChEBI" id="CHEBI:128769"/>
    </ligand>
</feature>
<protein>
    <recommendedName>
        <fullName evidence="5">4-hydroxy-3-methylbut-2-enyl diphosphate reductase</fullName>
        <shortName evidence="5">HMBPP reductase</shortName>
        <ecNumber evidence="5">1.17.7.4</ecNumber>
    </recommendedName>
</protein>
<reference evidence="6 7" key="1">
    <citation type="journal article" date="2016" name="Nat. Commun.">
        <title>Thousands of microbial genomes shed light on interconnected biogeochemical processes in an aquifer system.</title>
        <authorList>
            <person name="Anantharaman K."/>
            <person name="Brown C.T."/>
            <person name="Hug L.A."/>
            <person name="Sharon I."/>
            <person name="Castelle C.J."/>
            <person name="Probst A.J."/>
            <person name="Thomas B.C."/>
            <person name="Singh A."/>
            <person name="Wilkins M.J."/>
            <person name="Karaoz U."/>
            <person name="Brodie E.L."/>
            <person name="Williams K.H."/>
            <person name="Hubbard S.S."/>
            <person name="Banfield J.F."/>
        </authorList>
    </citation>
    <scope>NUCLEOTIDE SEQUENCE [LARGE SCALE GENOMIC DNA]</scope>
</reference>
<dbReference type="GO" id="GO:0016114">
    <property type="term" value="P:terpenoid biosynthetic process"/>
    <property type="evidence" value="ECO:0007669"/>
    <property type="project" value="UniProtKB-UniRule"/>
</dbReference>
<dbReference type="NCBIfam" id="TIGR00216">
    <property type="entry name" value="ispH_lytB"/>
    <property type="match status" value="1"/>
</dbReference>
<keyword evidence="3 5" id="KW-0408">Iron</keyword>
<dbReference type="Gene3D" id="3.40.1010.20">
    <property type="entry name" value="4-hydroxy-3-methylbut-2-enyl diphosphate reductase, catalytic domain"/>
    <property type="match status" value="2"/>
</dbReference>
<evidence type="ECO:0000313" key="7">
    <source>
        <dbReference type="Proteomes" id="UP000178082"/>
    </source>
</evidence>
<evidence type="ECO:0000256" key="1">
    <source>
        <dbReference type="ARBA" id="ARBA00022485"/>
    </source>
</evidence>
<keyword evidence="1 5" id="KW-0004">4Fe-4S</keyword>
<evidence type="ECO:0000256" key="2">
    <source>
        <dbReference type="ARBA" id="ARBA00022723"/>
    </source>
</evidence>
<dbReference type="EMBL" id="MGDI01000021">
    <property type="protein sequence ID" value="OGL53814.1"/>
    <property type="molecule type" value="Genomic_DNA"/>
</dbReference>
<comment type="function">
    <text evidence="5">Catalyzes the conversion of 1-hydroxy-2-methyl-2-(E)-butenyl 4-diphosphate (HMBPP) into a mixture of isopentenyl diphosphate (IPP) and dimethylallyl diphosphate (DMAPP). Acts in the terminal step of the DOXP/MEP pathway for isoprenoid precursor biosynthesis.</text>
</comment>
<accession>A0A1F7SKR1</accession>
<feature type="binding site" evidence="5">
    <location>
        <position position="41"/>
    </location>
    <ligand>
        <name>dimethylallyl diphosphate</name>
        <dbReference type="ChEBI" id="CHEBI:57623"/>
    </ligand>
</feature>
<dbReference type="GO" id="GO:0050992">
    <property type="term" value="P:dimethylallyl diphosphate biosynthetic process"/>
    <property type="evidence" value="ECO:0007669"/>
    <property type="project" value="UniProtKB-UniRule"/>
</dbReference>
<dbReference type="GO" id="GO:0019288">
    <property type="term" value="P:isopentenyl diphosphate biosynthetic process, methylerythritol 4-phosphate pathway"/>
    <property type="evidence" value="ECO:0007669"/>
    <property type="project" value="UniProtKB-UniRule"/>
</dbReference>
<dbReference type="Pfam" id="PF02401">
    <property type="entry name" value="LYTB"/>
    <property type="match status" value="1"/>
</dbReference>
<evidence type="ECO:0000313" key="6">
    <source>
        <dbReference type="EMBL" id="OGL53814.1"/>
    </source>
</evidence>
<keyword evidence="5" id="KW-0414">Isoprene biosynthesis</keyword>
<feature type="binding site" evidence="5">
    <location>
        <position position="218"/>
    </location>
    <ligand>
        <name>(2E)-4-hydroxy-3-methylbut-2-enyl diphosphate</name>
        <dbReference type="ChEBI" id="CHEBI:128753"/>
    </ligand>
</feature>
<dbReference type="AlphaFoldDB" id="A0A1F7SKR1"/>
<feature type="binding site" evidence="5">
    <location>
        <position position="74"/>
    </location>
    <ligand>
        <name>(2E)-4-hydroxy-3-methylbut-2-enyl diphosphate</name>
        <dbReference type="ChEBI" id="CHEBI:128753"/>
    </ligand>
</feature>
<feature type="binding site" evidence="5">
    <location>
        <position position="41"/>
    </location>
    <ligand>
        <name>isopentenyl diphosphate</name>
        <dbReference type="ChEBI" id="CHEBI:128769"/>
    </ligand>
</feature>
<dbReference type="UniPathway" id="UPA00056">
    <property type="reaction ID" value="UER00097"/>
</dbReference>
<feature type="active site" description="Proton donor" evidence="5">
    <location>
        <position position="126"/>
    </location>
</feature>
<dbReference type="GO" id="GO:0051745">
    <property type="term" value="F:4-hydroxy-3-methylbut-2-enyl diphosphate reductase activity"/>
    <property type="evidence" value="ECO:0007669"/>
    <property type="project" value="UniProtKB-UniRule"/>
</dbReference>
<feature type="binding site" evidence="5">
    <location>
        <position position="74"/>
    </location>
    <ligand>
        <name>isopentenyl diphosphate</name>
        <dbReference type="ChEBI" id="CHEBI:128769"/>
    </ligand>
</feature>
<feature type="binding site" evidence="5">
    <location>
        <position position="96"/>
    </location>
    <ligand>
        <name>[4Fe-4S] cluster</name>
        <dbReference type="ChEBI" id="CHEBI:49883"/>
    </ligand>
</feature>
<feature type="binding site" evidence="5">
    <location>
        <position position="220"/>
    </location>
    <ligand>
        <name>dimethylallyl diphosphate</name>
        <dbReference type="ChEBI" id="CHEBI:57623"/>
    </ligand>
</feature>
<dbReference type="InterPro" id="IPR003451">
    <property type="entry name" value="LytB/IspH"/>
</dbReference>
<comment type="cofactor">
    <cofactor evidence="5">
        <name>[4Fe-4S] cluster</name>
        <dbReference type="ChEBI" id="CHEBI:49883"/>
    </cofactor>
    <text evidence="5">Binds 1 [4Fe-4S] cluster per subunit.</text>
</comment>
<feature type="binding site" evidence="5">
    <location>
        <position position="218"/>
    </location>
    <ligand>
        <name>dimethylallyl diphosphate</name>
        <dbReference type="ChEBI" id="CHEBI:57623"/>
    </ligand>
</feature>
<dbReference type="STRING" id="1817883.A3G31_01700"/>
<dbReference type="Proteomes" id="UP000178082">
    <property type="component" value="Unassembled WGS sequence"/>
</dbReference>
<keyword evidence="4 5" id="KW-0411">Iron-sulfur</keyword>
<comment type="caution">
    <text evidence="6">The sequence shown here is derived from an EMBL/GenBank/DDBJ whole genome shotgun (WGS) entry which is preliminary data.</text>
</comment>
<dbReference type="GO" id="GO:0051539">
    <property type="term" value="F:4 iron, 4 sulfur cluster binding"/>
    <property type="evidence" value="ECO:0007669"/>
    <property type="project" value="UniProtKB-UniRule"/>
</dbReference>
<dbReference type="PANTHER" id="PTHR30426">
    <property type="entry name" value="4-HYDROXY-3-METHYLBUT-2-ENYL DIPHOSPHATE REDUCTASE"/>
    <property type="match status" value="1"/>
</dbReference>
<organism evidence="6 7">
    <name type="scientific">Candidatus Schekmanbacteria bacterium RIFCSPLOWO2_12_FULL_38_15</name>
    <dbReference type="NCBI Taxonomy" id="1817883"/>
    <lineage>
        <taxon>Bacteria</taxon>
        <taxon>Candidatus Schekmaniibacteriota</taxon>
    </lineage>
</organism>